<feature type="transmembrane region" description="Helical" evidence="6">
    <location>
        <begin position="308"/>
        <end position="328"/>
    </location>
</feature>
<evidence type="ECO:0000313" key="7">
    <source>
        <dbReference type="EMBL" id="SDR08630.1"/>
    </source>
</evidence>
<feature type="transmembrane region" description="Helical" evidence="6">
    <location>
        <begin position="231"/>
        <end position="248"/>
    </location>
</feature>
<keyword evidence="3 6" id="KW-0812">Transmembrane</keyword>
<comment type="subcellular location">
    <subcellularLocation>
        <location evidence="1">Cell membrane</location>
        <topology evidence="1">Multi-pass membrane protein</topology>
    </subcellularLocation>
</comment>
<feature type="transmembrane region" description="Helical" evidence="6">
    <location>
        <begin position="260"/>
        <end position="288"/>
    </location>
</feature>
<evidence type="ECO:0000256" key="2">
    <source>
        <dbReference type="ARBA" id="ARBA00022475"/>
    </source>
</evidence>
<feature type="transmembrane region" description="Helical" evidence="6">
    <location>
        <begin position="168"/>
        <end position="198"/>
    </location>
</feature>
<evidence type="ECO:0000313" key="8">
    <source>
        <dbReference type="Proteomes" id="UP000199365"/>
    </source>
</evidence>
<dbReference type="RefSeq" id="WP_244145053.1">
    <property type="nucleotide sequence ID" value="NZ_FNKX01000001.1"/>
</dbReference>
<protein>
    <submittedName>
        <fullName evidence="7">Monosaccharide ABC transporter membrane protein, CUT2 family</fullName>
    </submittedName>
</protein>
<dbReference type="Pfam" id="PF02653">
    <property type="entry name" value="BPD_transp_2"/>
    <property type="match status" value="1"/>
</dbReference>
<reference evidence="8" key="1">
    <citation type="submission" date="2016-10" db="EMBL/GenBank/DDBJ databases">
        <authorList>
            <person name="Varghese N."/>
            <person name="Submissions S."/>
        </authorList>
    </citation>
    <scope>NUCLEOTIDE SEQUENCE [LARGE SCALE GENOMIC DNA]</scope>
    <source>
        <strain evidence="8">DUS833</strain>
    </source>
</reference>
<evidence type="ECO:0000256" key="3">
    <source>
        <dbReference type="ARBA" id="ARBA00022692"/>
    </source>
</evidence>
<keyword evidence="2" id="KW-1003">Cell membrane</keyword>
<dbReference type="CDD" id="cd06579">
    <property type="entry name" value="TM_PBP1_transp_AraH_like"/>
    <property type="match status" value="1"/>
</dbReference>
<dbReference type="GO" id="GO:0005886">
    <property type="term" value="C:plasma membrane"/>
    <property type="evidence" value="ECO:0007669"/>
    <property type="project" value="UniProtKB-SubCell"/>
</dbReference>
<gene>
    <name evidence="7" type="ORF">SAMN05445850_2733</name>
</gene>
<dbReference type="InterPro" id="IPR001851">
    <property type="entry name" value="ABC_transp_permease"/>
</dbReference>
<dbReference type="Proteomes" id="UP000199365">
    <property type="component" value="Unassembled WGS sequence"/>
</dbReference>
<organism evidence="7 8">
    <name type="scientific">Paraburkholderia tuberum</name>
    <dbReference type="NCBI Taxonomy" id="157910"/>
    <lineage>
        <taxon>Bacteria</taxon>
        <taxon>Pseudomonadati</taxon>
        <taxon>Pseudomonadota</taxon>
        <taxon>Betaproteobacteria</taxon>
        <taxon>Burkholderiales</taxon>
        <taxon>Burkholderiaceae</taxon>
        <taxon>Paraburkholderia</taxon>
    </lineage>
</organism>
<proteinExistence type="predicted"/>
<evidence type="ECO:0000256" key="1">
    <source>
        <dbReference type="ARBA" id="ARBA00004651"/>
    </source>
</evidence>
<sequence>MSDPIKDEQPARLVRFRLPDFARIEGVPSLVVFALVVGLFMATAPRVFLGWPIYFSFLTTVPPLAVLAIGLTLVVAAGEIDLSFPSVMAFSGFLFAWCVNTTGSAWLAMIAALAGGALVGVVNGVLVAVVGVPSIIVTIGTQFLWAGVASILSGGLSNALQELANGSAYAVFAGTLFGVVPMQALWALGLAAFMWFILNRHRFGEHLLFIGDNRNVAKVVGINVVRETVKLFTLMGVLAGFATVLLTLENLNYFSTQGQGYLLPALAGVFIGGTSVFGGTATIVGTFFGTFVIGMLEAGIVATGIAGFWVQAIEGVVFIVAVTLHLLVENPAKLRVLRERFRLGGR</sequence>
<dbReference type="STRING" id="157910.SAMN05445850_2733"/>
<keyword evidence="8" id="KW-1185">Reference proteome</keyword>
<feature type="transmembrane region" description="Helical" evidence="6">
    <location>
        <begin position="26"/>
        <end position="44"/>
    </location>
</feature>
<evidence type="ECO:0000256" key="6">
    <source>
        <dbReference type="SAM" id="Phobius"/>
    </source>
</evidence>
<dbReference type="AlphaFoldDB" id="A0A1H1G627"/>
<evidence type="ECO:0000256" key="4">
    <source>
        <dbReference type="ARBA" id="ARBA00022989"/>
    </source>
</evidence>
<feature type="transmembrane region" description="Helical" evidence="6">
    <location>
        <begin position="106"/>
        <end position="129"/>
    </location>
</feature>
<feature type="transmembrane region" description="Helical" evidence="6">
    <location>
        <begin position="51"/>
        <end position="76"/>
    </location>
</feature>
<keyword evidence="4 6" id="KW-1133">Transmembrane helix</keyword>
<dbReference type="PANTHER" id="PTHR32196:SF63">
    <property type="entry name" value="INNER MEMBRANE ABC TRANSPORTER PERMEASE PROTEIN YJFF"/>
    <property type="match status" value="1"/>
</dbReference>
<keyword evidence="5 6" id="KW-0472">Membrane</keyword>
<feature type="transmembrane region" description="Helical" evidence="6">
    <location>
        <begin position="135"/>
        <end position="156"/>
    </location>
</feature>
<feature type="transmembrane region" description="Helical" evidence="6">
    <location>
        <begin position="82"/>
        <end position="99"/>
    </location>
</feature>
<evidence type="ECO:0000256" key="5">
    <source>
        <dbReference type="ARBA" id="ARBA00023136"/>
    </source>
</evidence>
<dbReference type="GO" id="GO:0022857">
    <property type="term" value="F:transmembrane transporter activity"/>
    <property type="evidence" value="ECO:0007669"/>
    <property type="project" value="InterPro"/>
</dbReference>
<dbReference type="EMBL" id="FNKX01000001">
    <property type="protein sequence ID" value="SDR08630.1"/>
    <property type="molecule type" value="Genomic_DNA"/>
</dbReference>
<name>A0A1H1G627_9BURK</name>
<dbReference type="PANTHER" id="PTHR32196">
    <property type="entry name" value="ABC TRANSPORTER PERMEASE PROTEIN YPHD-RELATED-RELATED"/>
    <property type="match status" value="1"/>
</dbReference>
<accession>A0A1H1G627</accession>